<organism evidence="2 3">
    <name type="scientific">Polarella glacialis</name>
    <name type="common">Dinoflagellate</name>
    <dbReference type="NCBI Taxonomy" id="89957"/>
    <lineage>
        <taxon>Eukaryota</taxon>
        <taxon>Sar</taxon>
        <taxon>Alveolata</taxon>
        <taxon>Dinophyceae</taxon>
        <taxon>Suessiales</taxon>
        <taxon>Suessiaceae</taxon>
        <taxon>Polarella</taxon>
    </lineage>
</organism>
<evidence type="ECO:0000259" key="1">
    <source>
        <dbReference type="Pfam" id="PF01755"/>
    </source>
</evidence>
<name>A0A813G7Z8_POLGL</name>
<evidence type="ECO:0000313" key="3">
    <source>
        <dbReference type="Proteomes" id="UP000626109"/>
    </source>
</evidence>
<dbReference type="InterPro" id="IPR002654">
    <property type="entry name" value="Glyco_trans_25"/>
</dbReference>
<dbReference type="CDD" id="cd06532">
    <property type="entry name" value="Glyco_transf_25"/>
    <property type="match status" value="1"/>
</dbReference>
<feature type="domain" description="Glycosyl transferase family 25" evidence="1">
    <location>
        <begin position="25"/>
        <end position="131"/>
    </location>
</feature>
<proteinExistence type="predicted"/>
<dbReference type="EMBL" id="CAJNNW010000065">
    <property type="protein sequence ID" value="CAE8622831.1"/>
    <property type="molecule type" value="Genomic_DNA"/>
</dbReference>
<dbReference type="Proteomes" id="UP000626109">
    <property type="component" value="Unassembled WGS sequence"/>
</dbReference>
<comment type="caution">
    <text evidence="2">The sequence shown here is derived from an EMBL/GenBank/DDBJ whole genome shotgun (WGS) entry which is preliminary data.</text>
</comment>
<reference evidence="2" key="1">
    <citation type="submission" date="2021-02" db="EMBL/GenBank/DDBJ databases">
        <authorList>
            <person name="Dougan E. K."/>
            <person name="Rhodes N."/>
            <person name="Thang M."/>
            <person name="Chan C."/>
        </authorList>
    </citation>
    <scope>NUCLEOTIDE SEQUENCE</scope>
</reference>
<accession>A0A813G7Z8</accession>
<dbReference type="AlphaFoldDB" id="A0A813G7Z8"/>
<sequence>MLGAHLCAGQSNAEPQDQQVARWSAYLINLEHRKDRARRTGQLLEASPEILTRLRRVSAVDGRQLDPSALQHQGLIKAPIKHVRGTDLAVQLDKAHMTSGSLGCALSHLTVWREVLSDSAPWALVLEDDLIAVAPDLERRMLAVVDMLPAGWDLCFIGFHGDFAFEFLLSGGAPVEASPRVDAVEVLRGQSDWDLLNPCLGTFGYLVSCSGAAKLSAEGAAKVFPLERQLDQQLNRSIADGLIKAFAVPEREALVFSPPFHCGDSDVQAPWGPSPALASEWQARSEELQAAVRRQLAALDKAAESASGGCGRSNSEGPKDLVRDIARWLPARPRRCVLFTLLLGSDKDHAGRSLRQLFAATASLRRHNSDVPVLVLLHGEDPTAACEFEASLACFPNVVVICCGRFEDRVRDLFEESAGHACKQDLCHLTAERLAELLPLVGLRFCQHFSLDQLLLADISVSFHADVNLHFENHRAHDVYLMQFVDPEELPHVRRRLQSSASLSPCSLFNAEAWLRLTPWLQHALCRQQRQGFEVALAIESANLEVGDLDASTFRLHRPLPEPAQVPVSQVSQDHWPADSLGLRAQVQLLSVLLRVPLELLQALDW</sequence>
<protein>
    <recommendedName>
        <fullName evidence="1">Glycosyl transferase family 25 domain-containing protein</fullName>
    </recommendedName>
</protein>
<evidence type="ECO:0000313" key="2">
    <source>
        <dbReference type="EMBL" id="CAE8622831.1"/>
    </source>
</evidence>
<dbReference type="Pfam" id="PF01755">
    <property type="entry name" value="Glyco_transf_25"/>
    <property type="match status" value="1"/>
</dbReference>
<gene>
    <name evidence="2" type="ORF">PGLA2088_LOCUS115</name>
</gene>